<gene>
    <name evidence="2" type="ORF">K432DRAFT_412064</name>
</gene>
<evidence type="ECO:0000259" key="1">
    <source>
        <dbReference type="Pfam" id="PF03184"/>
    </source>
</evidence>
<protein>
    <submittedName>
        <fullName evidence="2">DDE-domain-containing protein</fullName>
    </submittedName>
</protein>
<dbReference type="EMBL" id="KV747317">
    <property type="protein sequence ID" value="OCK72689.1"/>
    <property type="molecule type" value="Genomic_DNA"/>
</dbReference>
<evidence type="ECO:0000313" key="3">
    <source>
        <dbReference type="Proteomes" id="UP000250266"/>
    </source>
</evidence>
<dbReference type="PANTHER" id="PTHR19303">
    <property type="entry name" value="TRANSPOSON"/>
    <property type="match status" value="1"/>
</dbReference>
<feature type="domain" description="DDE-1" evidence="1">
    <location>
        <begin position="80"/>
        <end position="250"/>
    </location>
</feature>
<keyword evidence="3" id="KW-1185">Reference proteome</keyword>
<organism evidence="2 3">
    <name type="scientific">Lepidopterella palustris CBS 459.81</name>
    <dbReference type="NCBI Taxonomy" id="1314670"/>
    <lineage>
        <taxon>Eukaryota</taxon>
        <taxon>Fungi</taxon>
        <taxon>Dikarya</taxon>
        <taxon>Ascomycota</taxon>
        <taxon>Pezizomycotina</taxon>
        <taxon>Dothideomycetes</taxon>
        <taxon>Pleosporomycetidae</taxon>
        <taxon>Mytilinidiales</taxon>
        <taxon>Argynnaceae</taxon>
        <taxon>Lepidopterella</taxon>
    </lineage>
</organism>
<dbReference type="InterPro" id="IPR004875">
    <property type="entry name" value="DDE_SF_endonuclease_dom"/>
</dbReference>
<name>A0A8E2J7J0_9PEZI</name>
<dbReference type="InterPro" id="IPR050863">
    <property type="entry name" value="CenT-Element_Derived"/>
</dbReference>
<sequence length="326" mass="37530">MSRQLDCQRAWNDDPVIIHDWFKFFRSVRDKYSIKHSKFIHNFDEKGVMLGLAASARVIVSGKNSRERSKNRTVLQPGSRELVSVIETIGADGSFLPPFLIWKGQQHQEAWYQITEQDERLRGYTYATSTNGWTDDSLGLHYIEHYDKYTQHLVEDAEGNVQSYRMLLMDNHSSHLTWQFIQYALSRKIVLVALPPHSTHKLQPLDVGCFGPLEHYYGVEVDNFCRYGHAGVNKEYFMKLYPVARAKAFTRKTICSWKATGLLPYNPTAVLKTLPRAEASAGLETDHSIANTTCRTPKTPRTVEDLESLRNQIAESTTERTDERRE</sequence>
<dbReference type="GO" id="GO:0003677">
    <property type="term" value="F:DNA binding"/>
    <property type="evidence" value="ECO:0007669"/>
    <property type="project" value="TreeGrafter"/>
</dbReference>
<proteinExistence type="predicted"/>
<reference evidence="2 3" key="1">
    <citation type="journal article" date="2016" name="Nat. Commun.">
        <title>Ectomycorrhizal ecology is imprinted in the genome of the dominant symbiotic fungus Cenococcum geophilum.</title>
        <authorList>
            <consortium name="DOE Joint Genome Institute"/>
            <person name="Peter M."/>
            <person name="Kohler A."/>
            <person name="Ohm R.A."/>
            <person name="Kuo A."/>
            <person name="Krutzmann J."/>
            <person name="Morin E."/>
            <person name="Arend M."/>
            <person name="Barry K.W."/>
            <person name="Binder M."/>
            <person name="Choi C."/>
            <person name="Clum A."/>
            <person name="Copeland A."/>
            <person name="Grisel N."/>
            <person name="Haridas S."/>
            <person name="Kipfer T."/>
            <person name="LaButti K."/>
            <person name="Lindquist E."/>
            <person name="Lipzen A."/>
            <person name="Maire R."/>
            <person name="Meier B."/>
            <person name="Mihaltcheva S."/>
            <person name="Molinier V."/>
            <person name="Murat C."/>
            <person name="Poggeler S."/>
            <person name="Quandt C.A."/>
            <person name="Sperisen C."/>
            <person name="Tritt A."/>
            <person name="Tisserant E."/>
            <person name="Crous P.W."/>
            <person name="Henrissat B."/>
            <person name="Nehls U."/>
            <person name="Egli S."/>
            <person name="Spatafora J.W."/>
            <person name="Grigoriev I.V."/>
            <person name="Martin F.M."/>
        </authorList>
    </citation>
    <scope>NUCLEOTIDE SEQUENCE [LARGE SCALE GENOMIC DNA]</scope>
    <source>
        <strain evidence="2 3">CBS 459.81</strain>
    </source>
</reference>
<dbReference type="Pfam" id="PF03184">
    <property type="entry name" value="DDE_1"/>
    <property type="match status" value="1"/>
</dbReference>
<dbReference type="Proteomes" id="UP000250266">
    <property type="component" value="Unassembled WGS sequence"/>
</dbReference>
<dbReference type="OrthoDB" id="4357141at2759"/>
<dbReference type="PANTHER" id="PTHR19303:SF74">
    <property type="entry name" value="POGO TRANSPOSABLE ELEMENT WITH KRAB DOMAIN"/>
    <property type="match status" value="1"/>
</dbReference>
<dbReference type="AlphaFoldDB" id="A0A8E2J7J0"/>
<dbReference type="GO" id="GO:0005634">
    <property type="term" value="C:nucleus"/>
    <property type="evidence" value="ECO:0007669"/>
    <property type="project" value="TreeGrafter"/>
</dbReference>
<evidence type="ECO:0000313" key="2">
    <source>
        <dbReference type="EMBL" id="OCK72689.1"/>
    </source>
</evidence>
<accession>A0A8E2J7J0</accession>